<evidence type="ECO:0000256" key="1">
    <source>
        <dbReference type="SAM" id="MobiDB-lite"/>
    </source>
</evidence>
<sequence length="238" mass="26964">MPNAHGQYDSVLMMEWGDVLEGRRHDVCADVDAKKRIAGFNDKEQFDEAEDEVESLKRNKEAEGQGPETQKKGSWLTSLERFRYQTDEEEGLTMRKSKEMEEKSEEGKRVVKKAVVAGVFGESEAKITSRPEMMEVGRRALGRKWKGERHREGRRWKRKDWGSQRRSRSSFTPCIPAQAIILAGFTAATNKGNYRRCFFSQAFVEGGVAATAGQATCLSNMAVTREIPHPIKASEQMI</sequence>
<reference evidence="2" key="1">
    <citation type="submission" date="2025-02" db="EMBL/GenBank/DDBJ databases">
        <authorList>
            <consortium name="NCBI Genome Project"/>
        </authorList>
    </citation>
    <scope>NUCLEOTIDE SEQUENCE</scope>
</reference>
<organism evidence="2">
    <name type="scientific">Aspergillus niger</name>
    <dbReference type="NCBI Taxonomy" id="5061"/>
    <lineage>
        <taxon>Eukaryota</taxon>
        <taxon>Fungi</taxon>
        <taxon>Dikarya</taxon>
        <taxon>Ascomycota</taxon>
        <taxon>Pezizomycotina</taxon>
        <taxon>Eurotiomycetes</taxon>
        <taxon>Eurotiomycetidae</taxon>
        <taxon>Eurotiales</taxon>
        <taxon>Aspergillaceae</taxon>
        <taxon>Aspergillus</taxon>
        <taxon>Aspergillus subgen. Circumdati</taxon>
    </lineage>
</organism>
<protein>
    <submittedName>
        <fullName evidence="2">Uncharacterized protein</fullName>
    </submittedName>
</protein>
<feature type="compositionally biased region" description="Basic and acidic residues" evidence="1">
    <location>
        <begin position="54"/>
        <end position="63"/>
    </location>
</feature>
<dbReference type="GeneID" id="84591035"/>
<dbReference type="VEuPathDB" id="FungiDB:An04g08850"/>
<evidence type="ECO:0000313" key="2">
    <source>
        <dbReference type="RefSeq" id="XP_059600678.1"/>
    </source>
</evidence>
<reference evidence="2" key="2">
    <citation type="submission" date="2025-08" db="UniProtKB">
        <authorList>
            <consortium name="RefSeq"/>
        </authorList>
    </citation>
    <scope>IDENTIFICATION</scope>
</reference>
<dbReference type="RefSeq" id="XP_059600678.1">
    <property type="nucleotide sequence ID" value="XM_059747734.1"/>
</dbReference>
<dbReference type="AlphaFoldDB" id="A0AAJ8DYD5"/>
<dbReference type="KEGG" id="ang:An04g08850"/>
<accession>A0AAJ8DYD5</accession>
<name>A0AAJ8DYD5_ASPNG</name>
<gene>
    <name evidence="2" type="ORF">An04g08850</name>
</gene>
<feature type="region of interest" description="Disordered" evidence="1">
    <location>
        <begin position="40"/>
        <end position="74"/>
    </location>
</feature>
<proteinExistence type="predicted"/>